<dbReference type="PANTHER" id="PTHR33993:SF2">
    <property type="entry name" value="VOC DOMAIN-CONTAINING PROTEIN"/>
    <property type="match status" value="1"/>
</dbReference>
<dbReference type="InterPro" id="IPR037523">
    <property type="entry name" value="VOC_core"/>
</dbReference>
<dbReference type="Proteomes" id="UP001501508">
    <property type="component" value="Unassembled WGS sequence"/>
</dbReference>
<proteinExistence type="predicted"/>
<feature type="domain" description="VOC" evidence="1">
    <location>
        <begin position="5"/>
        <end position="127"/>
    </location>
</feature>
<dbReference type="SUPFAM" id="SSF54593">
    <property type="entry name" value="Glyoxalase/Bleomycin resistance protein/Dihydroxybiphenyl dioxygenase"/>
    <property type="match status" value="1"/>
</dbReference>
<dbReference type="CDD" id="cd07247">
    <property type="entry name" value="SgaA_N_like"/>
    <property type="match status" value="1"/>
</dbReference>
<comment type="caution">
    <text evidence="2">The sequence shown here is derived from an EMBL/GenBank/DDBJ whole genome shotgun (WGS) entry which is preliminary data.</text>
</comment>
<dbReference type="PROSITE" id="PS51819">
    <property type="entry name" value="VOC"/>
    <property type="match status" value="1"/>
</dbReference>
<dbReference type="RefSeq" id="WP_345028785.1">
    <property type="nucleotide sequence ID" value="NZ_BAABEY010000021.1"/>
</dbReference>
<dbReference type="EMBL" id="BAABEY010000021">
    <property type="protein sequence ID" value="GAA4439473.1"/>
    <property type="molecule type" value="Genomic_DNA"/>
</dbReference>
<dbReference type="PANTHER" id="PTHR33993">
    <property type="entry name" value="GLYOXALASE-RELATED"/>
    <property type="match status" value="1"/>
</dbReference>
<organism evidence="2 3">
    <name type="scientific">Ravibacter arvi</name>
    <dbReference type="NCBI Taxonomy" id="2051041"/>
    <lineage>
        <taxon>Bacteria</taxon>
        <taxon>Pseudomonadati</taxon>
        <taxon>Bacteroidota</taxon>
        <taxon>Cytophagia</taxon>
        <taxon>Cytophagales</taxon>
        <taxon>Spirosomataceae</taxon>
        <taxon>Ravibacter</taxon>
    </lineage>
</organism>
<dbReference type="InterPro" id="IPR052164">
    <property type="entry name" value="Anthracycline_SecMetBiosynth"/>
</dbReference>
<dbReference type="Pfam" id="PF00903">
    <property type="entry name" value="Glyoxalase"/>
    <property type="match status" value="1"/>
</dbReference>
<protein>
    <submittedName>
        <fullName evidence="2">VOC family protein</fullName>
    </submittedName>
</protein>
<accession>A0ABP8M0I4</accession>
<keyword evidence="3" id="KW-1185">Reference proteome</keyword>
<dbReference type="InterPro" id="IPR004360">
    <property type="entry name" value="Glyas_Fos-R_dOase_dom"/>
</dbReference>
<gene>
    <name evidence="2" type="ORF">GCM10023091_21680</name>
</gene>
<evidence type="ECO:0000313" key="2">
    <source>
        <dbReference type="EMBL" id="GAA4439473.1"/>
    </source>
</evidence>
<sequence>MENRPVVWFEIYVDDMERATSFYEKVLNVKLTQMSDPTDQDESMIMRGFPASMESHGSGGALVKVEWLKAGGNSSVVYFECEDCAVEESRVVAAGGKVQQSKMSLGEFGFCTIFTDTEGNMVGLHSMK</sequence>
<reference evidence="3" key="1">
    <citation type="journal article" date="2019" name="Int. J. Syst. Evol. Microbiol.">
        <title>The Global Catalogue of Microorganisms (GCM) 10K type strain sequencing project: providing services to taxonomists for standard genome sequencing and annotation.</title>
        <authorList>
            <consortium name="The Broad Institute Genomics Platform"/>
            <consortium name="The Broad Institute Genome Sequencing Center for Infectious Disease"/>
            <person name="Wu L."/>
            <person name="Ma J."/>
        </authorList>
    </citation>
    <scope>NUCLEOTIDE SEQUENCE [LARGE SCALE GENOMIC DNA]</scope>
    <source>
        <strain evidence="3">JCM 31920</strain>
    </source>
</reference>
<evidence type="ECO:0000313" key="3">
    <source>
        <dbReference type="Proteomes" id="UP001501508"/>
    </source>
</evidence>
<name>A0ABP8M0I4_9BACT</name>
<evidence type="ECO:0000259" key="1">
    <source>
        <dbReference type="PROSITE" id="PS51819"/>
    </source>
</evidence>
<dbReference type="InterPro" id="IPR029068">
    <property type="entry name" value="Glyas_Bleomycin-R_OHBP_Dase"/>
</dbReference>
<dbReference type="Gene3D" id="3.10.180.10">
    <property type="entry name" value="2,3-Dihydroxybiphenyl 1,2-Dioxygenase, domain 1"/>
    <property type="match status" value="1"/>
</dbReference>